<dbReference type="PROSITE" id="PS51186">
    <property type="entry name" value="GNAT"/>
    <property type="match status" value="1"/>
</dbReference>
<keyword evidence="5" id="KW-1185">Reference proteome</keyword>
<dbReference type="EMBL" id="CP071517">
    <property type="protein sequence ID" value="QSX75942.1"/>
    <property type="molecule type" value="Genomic_DNA"/>
</dbReference>
<feature type="domain" description="N-acetyltransferase" evidence="3">
    <location>
        <begin position="1"/>
        <end position="127"/>
    </location>
</feature>
<proteinExistence type="predicted"/>
<reference evidence="4 5" key="1">
    <citation type="submission" date="2021-02" db="EMBL/GenBank/DDBJ databases">
        <title>Lysobacter arenosi sp. nov., isolated from soil of gangwondo yeongwol, south Korea.</title>
        <authorList>
            <person name="Kim K.R."/>
            <person name="Kim K.H."/>
            <person name="Jeon C.O."/>
        </authorList>
    </citation>
    <scope>NUCLEOTIDE SEQUENCE [LARGE SCALE GENOMIC DNA]</scope>
    <source>
        <strain evidence="4 5">R7</strain>
    </source>
</reference>
<organism evidence="4 5">
    <name type="scientific">Lysobacter arenosi</name>
    <dbReference type="NCBI Taxonomy" id="2795387"/>
    <lineage>
        <taxon>Bacteria</taxon>
        <taxon>Pseudomonadati</taxon>
        <taxon>Pseudomonadota</taxon>
        <taxon>Gammaproteobacteria</taxon>
        <taxon>Lysobacterales</taxon>
        <taxon>Lysobacteraceae</taxon>
        <taxon>Lysobacter</taxon>
    </lineage>
</organism>
<keyword evidence="2" id="KW-0012">Acyltransferase</keyword>
<dbReference type="InterPro" id="IPR000182">
    <property type="entry name" value="GNAT_dom"/>
</dbReference>
<dbReference type="NCBIfam" id="NF040501">
    <property type="entry name" value="resist_ArsN2"/>
    <property type="match status" value="1"/>
</dbReference>
<dbReference type="Proteomes" id="UP000663400">
    <property type="component" value="Chromosome"/>
</dbReference>
<evidence type="ECO:0000256" key="2">
    <source>
        <dbReference type="ARBA" id="ARBA00023315"/>
    </source>
</evidence>
<dbReference type="InterPro" id="IPR016181">
    <property type="entry name" value="Acyl_CoA_acyltransferase"/>
</dbReference>
<dbReference type="PANTHER" id="PTHR43877">
    <property type="entry name" value="AMINOALKYLPHOSPHONATE N-ACETYLTRANSFERASE-RELATED-RELATED"/>
    <property type="match status" value="1"/>
</dbReference>
<evidence type="ECO:0000313" key="5">
    <source>
        <dbReference type="Proteomes" id="UP000663400"/>
    </source>
</evidence>
<sequence length="129" mass="13301">MLVDSGLPVEDLDAAHIDFLIAGEGGETFGVIGLQSFGQVGLLRSLAVEAGGRGKGTGSTLVDALESHARAAGMRQLVLLTQTAEPFFAARGYAPIARDAAPQAVQGSAEFRSICPASATCMSKDLQPR</sequence>
<evidence type="ECO:0000256" key="1">
    <source>
        <dbReference type="ARBA" id="ARBA00022679"/>
    </source>
</evidence>
<name>A0ABX7RG83_9GAMM</name>
<keyword evidence="1" id="KW-0808">Transferase</keyword>
<evidence type="ECO:0000259" key="3">
    <source>
        <dbReference type="PROSITE" id="PS51186"/>
    </source>
</evidence>
<protein>
    <submittedName>
        <fullName evidence="4">GNAT family N-acetyltransferase</fullName>
    </submittedName>
</protein>
<dbReference type="Pfam" id="PF00583">
    <property type="entry name" value="Acetyltransf_1"/>
    <property type="match status" value="1"/>
</dbReference>
<accession>A0ABX7RG83</accession>
<dbReference type="CDD" id="cd04301">
    <property type="entry name" value="NAT_SF"/>
    <property type="match status" value="1"/>
</dbReference>
<dbReference type="InterPro" id="IPR050832">
    <property type="entry name" value="Bact_Acetyltransf"/>
</dbReference>
<evidence type="ECO:0000313" key="4">
    <source>
        <dbReference type="EMBL" id="QSX75942.1"/>
    </source>
</evidence>
<dbReference type="SUPFAM" id="SSF55729">
    <property type="entry name" value="Acyl-CoA N-acyltransferases (Nat)"/>
    <property type="match status" value="1"/>
</dbReference>
<gene>
    <name evidence="4" type="ORF">HIV01_005385</name>
</gene>
<dbReference type="Gene3D" id="3.40.630.30">
    <property type="match status" value="1"/>
</dbReference>